<reference evidence="1 2" key="1">
    <citation type="submission" date="2019-08" db="EMBL/GenBank/DDBJ databases">
        <authorList>
            <person name="Peeters C."/>
        </authorList>
    </citation>
    <scope>NUCLEOTIDE SEQUENCE [LARGE SCALE GENOMIC DNA]</scope>
    <source>
        <strain evidence="1 2">LMG 30175</strain>
    </source>
</reference>
<organism evidence="1 2">
    <name type="scientific">Pandoraea terrae</name>
    <dbReference type="NCBI Taxonomy" id="1537710"/>
    <lineage>
        <taxon>Bacteria</taxon>
        <taxon>Pseudomonadati</taxon>
        <taxon>Pseudomonadota</taxon>
        <taxon>Betaproteobacteria</taxon>
        <taxon>Burkholderiales</taxon>
        <taxon>Burkholderiaceae</taxon>
        <taxon>Pandoraea</taxon>
    </lineage>
</organism>
<protein>
    <submittedName>
        <fullName evidence="1">Uncharacterized protein</fullName>
    </submittedName>
</protein>
<keyword evidence="2" id="KW-1185">Reference proteome</keyword>
<evidence type="ECO:0000313" key="2">
    <source>
        <dbReference type="Proteomes" id="UP000414233"/>
    </source>
</evidence>
<sequence>MYLKTARAAGVAPRGKLARSAFRAAAVPAGVPEYAPVCPLFVRLSFPALARFLPSPRRHPASA</sequence>
<dbReference type="EMBL" id="CABPRZ010000005">
    <property type="protein sequence ID" value="VVD93492.1"/>
    <property type="molecule type" value="Genomic_DNA"/>
</dbReference>
<dbReference type="Proteomes" id="UP000414233">
    <property type="component" value="Unassembled WGS sequence"/>
</dbReference>
<accession>A0A5E4U1Z1</accession>
<name>A0A5E4U1Z1_9BURK</name>
<evidence type="ECO:0000313" key="1">
    <source>
        <dbReference type="EMBL" id="VVD93492.1"/>
    </source>
</evidence>
<gene>
    <name evidence="1" type="ORF">PTE30175_01684</name>
</gene>
<proteinExistence type="predicted"/>
<dbReference type="AlphaFoldDB" id="A0A5E4U1Z1"/>